<protein>
    <recommendedName>
        <fullName evidence="5">Transmembrane protein</fullName>
    </recommendedName>
</protein>
<feature type="transmembrane region" description="Helical" evidence="2">
    <location>
        <begin position="442"/>
        <end position="462"/>
    </location>
</feature>
<accession>A0A1Y2CAZ2</accession>
<evidence type="ECO:0008006" key="5">
    <source>
        <dbReference type="Google" id="ProtNLM"/>
    </source>
</evidence>
<feature type="transmembrane region" description="Helical" evidence="2">
    <location>
        <begin position="82"/>
        <end position="100"/>
    </location>
</feature>
<sequence>MTHESSLVPTPPTSDPLNADHVASEEATEDTHEQPPSIQDQSNQEQGQAEQISQQEQVEPPPPFPSSEQPVPSLTSSPVFRFFLRFLVLVHLFFAVFLHWNNCRDQRQFTKSLSLLPGDSFYAPVSGFFAGISGFWTLKVMAVTATNSETWRVSVYAITGPEPKPTLWIDYPAKNVDVLSTRSHLNQFVRYKMVKGSKITFTFAVDHYGDQLPDLLVLSEYGGRLAMEERQFTSKAVIQNVTHTGSGEFTYIFTETDPTIYIGFCNKQPATRNTFTVETSTPTYNIKSLNISQTIHVSSIDDDPSARIPIGPDVTGLLFISNSTLDGMADWKNNGVQLRYEPGTDYIYVLFVAVWFMLIVWRFKQWFTNVKGNCVKWYQSRIRTDPDVEASMETVRVASHRLLVILTRVLGVIAYIGFFIVVPVLVMLGLQTLSLSKVDEHAVPFLVLMIPHLMYGAAPAILTLHTAMLALGCCNVLVLTCGGQAVCFSEMCVMSGELWREKMGMRKKQLGCLKETLKQKVTIQRLIWKGCLRMKN</sequence>
<keyword evidence="2" id="KW-0812">Transmembrane</keyword>
<gene>
    <name evidence="3" type="ORF">BCR33DRAFT_717133</name>
</gene>
<proteinExistence type="predicted"/>
<feature type="compositionally biased region" description="Polar residues" evidence="1">
    <location>
        <begin position="34"/>
        <end position="43"/>
    </location>
</feature>
<evidence type="ECO:0000256" key="1">
    <source>
        <dbReference type="SAM" id="MobiDB-lite"/>
    </source>
</evidence>
<keyword evidence="2" id="KW-0472">Membrane</keyword>
<evidence type="ECO:0000256" key="2">
    <source>
        <dbReference type="SAM" id="Phobius"/>
    </source>
</evidence>
<evidence type="ECO:0000313" key="4">
    <source>
        <dbReference type="Proteomes" id="UP000193642"/>
    </source>
</evidence>
<organism evidence="3 4">
    <name type="scientific">Rhizoclosmatium globosum</name>
    <dbReference type="NCBI Taxonomy" id="329046"/>
    <lineage>
        <taxon>Eukaryota</taxon>
        <taxon>Fungi</taxon>
        <taxon>Fungi incertae sedis</taxon>
        <taxon>Chytridiomycota</taxon>
        <taxon>Chytridiomycota incertae sedis</taxon>
        <taxon>Chytridiomycetes</taxon>
        <taxon>Chytridiales</taxon>
        <taxon>Chytriomycetaceae</taxon>
        <taxon>Rhizoclosmatium</taxon>
    </lineage>
</organism>
<name>A0A1Y2CAZ2_9FUNG</name>
<dbReference type="EMBL" id="MCGO01000023">
    <property type="protein sequence ID" value="ORY44014.1"/>
    <property type="molecule type" value="Genomic_DNA"/>
</dbReference>
<feature type="transmembrane region" description="Helical" evidence="2">
    <location>
        <begin position="346"/>
        <end position="363"/>
    </location>
</feature>
<feature type="region of interest" description="Disordered" evidence="1">
    <location>
        <begin position="1"/>
        <end position="71"/>
    </location>
</feature>
<dbReference type="OrthoDB" id="10365696at2759"/>
<evidence type="ECO:0000313" key="3">
    <source>
        <dbReference type="EMBL" id="ORY44014.1"/>
    </source>
</evidence>
<dbReference type="Proteomes" id="UP000193642">
    <property type="component" value="Unassembled WGS sequence"/>
</dbReference>
<keyword evidence="4" id="KW-1185">Reference proteome</keyword>
<comment type="caution">
    <text evidence="3">The sequence shown here is derived from an EMBL/GenBank/DDBJ whole genome shotgun (WGS) entry which is preliminary data.</text>
</comment>
<dbReference type="AlphaFoldDB" id="A0A1Y2CAZ2"/>
<keyword evidence="2" id="KW-1133">Transmembrane helix</keyword>
<feature type="transmembrane region" description="Helical" evidence="2">
    <location>
        <begin position="120"/>
        <end position="138"/>
    </location>
</feature>
<feature type="transmembrane region" description="Helical" evidence="2">
    <location>
        <begin position="402"/>
        <end position="430"/>
    </location>
</feature>
<feature type="non-terminal residue" evidence="3">
    <location>
        <position position="536"/>
    </location>
</feature>
<reference evidence="3 4" key="1">
    <citation type="submission" date="2016-07" db="EMBL/GenBank/DDBJ databases">
        <title>Pervasive Adenine N6-methylation of Active Genes in Fungi.</title>
        <authorList>
            <consortium name="DOE Joint Genome Institute"/>
            <person name="Mondo S.J."/>
            <person name="Dannebaum R.O."/>
            <person name="Kuo R.C."/>
            <person name="Labutti K."/>
            <person name="Haridas S."/>
            <person name="Kuo A."/>
            <person name="Salamov A."/>
            <person name="Ahrendt S.R."/>
            <person name="Lipzen A."/>
            <person name="Sullivan W."/>
            <person name="Andreopoulos W.B."/>
            <person name="Clum A."/>
            <person name="Lindquist E."/>
            <person name="Daum C."/>
            <person name="Ramamoorthy G.K."/>
            <person name="Gryganskyi A."/>
            <person name="Culley D."/>
            <person name="Magnuson J.K."/>
            <person name="James T.Y."/>
            <person name="O'Malley M.A."/>
            <person name="Stajich J.E."/>
            <person name="Spatafora J.W."/>
            <person name="Visel A."/>
            <person name="Grigoriev I.V."/>
        </authorList>
    </citation>
    <scope>NUCLEOTIDE SEQUENCE [LARGE SCALE GENOMIC DNA]</scope>
    <source>
        <strain evidence="3 4">JEL800</strain>
    </source>
</reference>
<feature type="compositionally biased region" description="Low complexity" evidence="1">
    <location>
        <begin position="44"/>
        <end position="58"/>
    </location>
</feature>